<keyword evidence="3" id="KW-1185">Reference proteome</keyword>
<reference evidence="2" key="1">
    <citation type="submission" date="2022-10" db="EMBL/GenBank/DDBJ databases">
        <title>Chryseobacterium babae sp. nov. isolated from the gut of the beetle Oryctes rhinoceros, and Chryseobacterium kimseyorum sp. nov., isolated from a stick insect rearing cage.</title>
        <authorList>
            <person name="Shelomi M."/>
            <person name="Han C.-J."/>
            <person name="Chen W.-M."/>
            <person name="Chen H.-K."/>
            <person name="Liaw S.-J."/>
            <person name="Muhle E."/>
            <person name="Clermont D."/>
        </authorList>
    </citation>
    <scope>NUCLEOTIDE SEQUENCE</scope>
    <source>
        <strain evidence="2">09-1422</strain>
    </source>
</reference>
<comment type="caution">
    <text evidence="2">The sequence shown here is derived from an EMBL/GenBank/DDBJ whole genome shotgun (WGS) entry which is preliminary data.</text>
</comment>
<evidence type="ECO:0000313" key="3">
    <source>
        <dbReference type="Proteomes" id="UP001163731"/>
    </source>
</evidence>
<proteinExistence type="predicted"/>
<name>A0ABT3HV08_9FLAO</name>
<evidence type="ECO:0000256" key="1">
    <source>
        <dbReference type="SAM" id="Phobius"/>
    </source>
</evidence>
<dbReference type="Proteomes" id="UP001163731">
    <property type="component" value="Unassembled WGS sequence"/>
</dbReference>
<keyword evidence="1" id="KW-0812">Transmembrane</keyword>
<gene>
    <name evidence="2" type="ORF">OMO38_03715</name>
</gene>
<protein>
    <submittedName>
        <fullName evidence="2">Uncharacterized protein</fullName>
    </submittedName>
</protein>
<organism evidence="2 3">
    <name type="scientific">Chryseobacterium kimseyorum</name>
    <dbReference type="NCBI Taxonomy" id="2984028"/>
    <lineage>
        <taxon>Bacteria</taxon>
        <taxon>Pseudomonadati</taxon>
        <taxon>Bacteroidota</taxon>
        <taxon>Flavobacteriia</taxon>
        <taxon>Flavobacteriales</taxon>
        <taxon>Weeksellaceae</taxon>
        <taxon>Chryseobacterium group</taxon>
        <taxon>Chryseobacterium</taxon>
    </lineage>
</organism>
<evidence type="ECO:0000313" key="2">
    <source>
        <dbReference type="EMBL" id="MCW3167627.1"/>
    </source>
</evidence>
<keyword evidence="1" id="KW-1133">Transmembrane helix</keyword>
<sequence>MRFKTILIVFLSIAALYYIISIIIFRGTFIQEHDYSYNSLSESKKEGTLISNNLELKIEGDSLKRIKNLHEKFFSTQSTYQKFYGFLFSINKEDENYRRIIWDEPTQLSAGRNWIIVDKDDNYLGEAFYIGHLDAKVSENITLTVKNAKTDYEIGTIQLMVR</sequence>
<dbReference type="RefSeq" id="WP_264748876.1">
    <property type="nucleotide sequence ID" value="NZ_JAPDHW010000002.1"/>
</dbReference>
<keyword evidence="1" id="KW-0472">Membrane</keyword>
<accession>A0ABT3HV08</accession>
<dbReference type="EMBL" id="JAPDHW010000002">
    <property type="protein sequence ID" value="MCW3167627.1"/>
    <property type="molecule type" value="Genomic_DNA"/>
</dbReference>
<feature type="transmembrane region" description="Helical" evidence="1">
    <location>
        <begin position="6"/>
        <end position="25"/>
    </location>
</feature>